<feature type="domain" description="Right handed beta helix" evidence="2">
    <location>
        <begin position="709"/>
        <end position="819"/>
    </location>
</feature>
<dbReference type="Gene3D" id="2.160.20.10">
    <property type="entry name" value="Single-stranded right-handed beta-helix, Pectin lyase-like"/>
    <property type="match status" value="1"/>
</dbReference>
<keyword evidence="1" id="KW-0472">Membrane</keyword>
<dbReference type="EMBL" id="AP019860">
    <property type="protein sequence ID" value="BBM87039.1"/>
    <property type="molecule type" value="Genomic_DNA"/>
</dbReference>
<dbReference type="Proteomes" id="UP000326354">
    <property type="component" value="Chromosome"/>
</dbReference>
<protein>
    <recommendedName>
        <fullName evidence="2">Right handed beta helix domain-containing protein</fullName>
    </recommendedName>
</protein>
<gene>
    <name evidence="3" type="ORF">UABAM_05441</name>
</gene>
<dbReference type="Pfam" id="PF08757">
    <property type="entry name" value="CotH"/>
    <property type="match status" value="1"/>
</dbReference>
<keyword evidence="1" id="KW-0812">Transmembrane</keyword>
<accession>A0A5S9F6T8</accession>
<evidence type="ECO:0000313" key="3">
    <source>
        <dbReference type="EMBL" id="BBM87039.1"/>
    </source>
</evidence>
<organism evidence="3 4">
    <name type="scientific">Uabimicrobium amorphum</name>
    <dbReference type="NCBI Taxonomy" id="2596890"/>
    <lineage>
        <taxon>Bacteria</taxon>
        <taxon>Pseudomonadati</taxon>
        <taxon>Planctomycetota</taxon>
        <taxon>Candidatus Uabimicrobiia</taxon>
        <taxon>Candidatus Uabimicrobiales</taxon>
        <taxon>Candidatus Uabimicrobiaceae</taxon>
        <taxon>Candidatus Uabimicrobium</taxon>
    </lineage>
</organism>
<dbReference type="OrthoDB" id="258535at2"/>
<proteinExistence type="predicted"/>
<dbReference type="KEGG" id="uam:UABAM_05441"/>
<name>A0A5S9F6T8_UABAM</name>
<dbReference type="RefSeq" id="WP_151971073.1">
    <property type="nucleotide sequence ID" value="NZ_AP019860.1"/>
</dbReference>
<dbReference type="InterPro" id="IPR012334">
    <property type="entry name" value="Pectin_lyas_fold"/>
</dbReference>
<dbReference type="InterPro" id="IPR011050">
    <property type="entry name" value="Pectin_lyase_fold/virulence"/>
</dbReference>
<feature type="transmembrane region" description="Helical" evidence="1">
    <location>
        <begin position="21"/>
        <end position="40"/>
    </location>
</feature>
<reference evidence="3 4" key="1">
    <citation type="submission" date="2019-08" db="EMBL/GenBank/DDBJ databases">
        <title>Complete genome sequence of Candidatus Uab amorphum.</title>
        <authorList>
            <person name="Shiratori T."/>
            <person name="Suzuki S."/>
            <person name="Kakizawa Y."/>
            <person name="Ishida K."/>
        </authorList>
    </citation>
    <scope>NUCLEOTIDE SEQUENCE [LARGE SCALE GENOMIC DNA]</scope>
    <source>
        <strain evidence="3 4">SRT547</strain>
    </source>
</reference>
<dbReference type="SUPFAM" id="SSF51126">
    <property type="entry name" value="Pectin lyase-like"/>
    <property type="match status" value="1"/>
</dbReference>
<keyword evidence="4" id="KW-1185">Reference proteome</keyword>
<evidence type="ECO:0000313" key="4">
    <source>
        <dbReference type="Proteomes" id="UP000326354"/>
    </source>
</evidence>
<evidence type="ECO:0000256" key="1">
    <source>
        <dbReference type="SAM" id="Phobius"/>
    </source>
</evidence>
<dbReference type="Pfam" id="PF13229">
    <property type="entry name" value="Beta_helix"/>
    <property type="match status" value="1"/>
</dbReference>
<sequence length="876" mass="99793">MKIKQTPRKQPPRVTKTPRKKLRMACFFLVFVGVFVVGFFCGIKYRNALVGELSVRGFTKRSNSFTLGAKNFLRTLPKVPQRYLKASPAQKIYLNIKFKHLSKLQKKRSEALSIGHLTKTDDDYVPAEVIINGETLAVKLRLKGDDLDHLRGNKISLRVKVRDGKHIFGMRRFSLQAPHTKGYQAEALIHDHMRLEGIIAPRYFFVDTYINGSRMGIMAVEEHFSKEIQEFHGRRESVILCFDESLMWQSTNANASAGVFENYTTATLRAFHPSRIEKSPQLQRNLQTAIGLMRGFLEGKLRAEDVFDIELFAKFFAISEIWNTLHGLRWNNMRFYYNPITAKMEPVSFDVNANYVEDNSLLVLQHRFATLPRHMMQSPKMKEAYVRNLHKVIQRLVEGETISTLRKNEQGYLQILFGDTPLLGSFSFSNLVKRARTLSQITVDNYATYVPKMVFSQFNYPQIVHAYLVKEPTKHIEIHNVSDVPIEVVDIKAQKAVSCSLPMVIAASPFGQKLQYHCVDYDFAAQEKIEITVRLQGNEKLHKTVALHYAGVQNSHPISPQPLMQILRENSFLFWDKNRRCVVVKKGEWRVEKYIVFPQGIQVRIQSGCKLYFAEKAGLLIRGALLANGEAQNPIFLQAVKNTWCGITVLEANESSQLTHVHIHNTSGHLLPHWSITGAITFYKSDVQIKNCTIAHNSCEDALNIIHSQFLLENVHIHDTISDAFDADFAEGIVKGCEFFQIAGDAVDSSGSKIKIYNTTIRDIKDKALSFGERSKVEARNIHILRSGTGVAVKDNSYLEILQAKFTDIKHAALMAYIKKNEFGPAEIHATDVEIIGKKNIIAQTQSTIVLNKKVIETQDIDIDKIYKDGYMKKKR</sequence>
<evidence type="ECO:0000259" key="2">
    <source>
        <dbReference type="Pfam" id="PF13229"/>
    </source>
</evidence>
<keyword evidence="1" id="KW-1133">Transmembrane helix</keyword>
<dbReference type="InterPro" id="IPR039448">
    <property type="entry name" value="Beta_helix"/>
</dbReference>
<dbReference type="AlphaFoldDB" id="A0A5S9F6T8"/>
<dbReference type="InterPro" id="IPR014867">
    <property type="entry name" value="Spore_coat_CotH_CotH2/3/7"/>
</dbReference>